<organism evidence="3 4">
    <name type="scientific">Hibiscus sabdariffa</name>
    <name type="common">roselle</name>
    <dbReference type="NCBI Taxonomy" id="183260"/>
    <lineage>
        <taxon>Eukaryota</taxon>
        <taxon>Viridiplantae</taxon>
        <taxon>Streptophyta</taxon>
        <taxon>Embryophyta</taxon>
        <taxon>Tracheophyta</taxon>
        <taxon>Spermatophyta</taxon>
        <taxon>Magnoliopsida</taxon>
        <taxon>eudicotyledons</taxon>
        <taxon>Gunneridae</taxon>
        <taxon>Pentapetalae</taxon>
        <taxon>rosids</taxon>
        <taxon>malvids</taxon>
        <taxon>Malvales</taxon>
        <taxon>Malvaceae</taxon>
        <taxon>Malvoideae</taxon>
        <taxon>Hibiscus</taxon>
    </lineage>
</organism>
<dbReference type="Pfam" id="PF03108">
    <property type="entry name" value="DBD_Tnp_Mut"/>
    <property type="match status" value="1"/>
</dbReference>
<gene>
    <name evidence="3" type="ORF">V6N11_012649</name>
</gene>
<dbReference type="InterPro" id="IPR004332">
    <property type="entry name" value="Transposase_MuDR"/>
</dbReference>
<evidence type="ECO:0000313" key="4">
    <source>
        <dbReference type="Proteomes" id="UP001396334"/>
    </source>
</evidence>
<proteinExistence type="predicted"/>
<dbReference type="EMBL" id="JBBPBN010000042">
    <property type="protein sequence ID" value="KAK8998118.1"/>
    <property type="molecule type" value="Genomic_DNA"/>
</dbReference>
<feature type="domain" description="Transposase MuDR plant" evidence="2">
    <location>
        <begin position="51"/>
        <end position="98"/>
    </location>
</feature>
<protein>
    <recommendedName>
        <fullName evidence="2">Transposase MuDR plant domain-containing protein</fullName>
    </recommendedName>
</protein>
<reference evidence="3 4" key="1">
    <citation type="journal article" date="2024" name="G3 (Bethesda)">
        <title>Genome assembly of Hibiscus sabdariffa L. provides insights into metabolisms of medicinal natural products.</title>
        <authorList>
            <person name="Kim T."/>
        </authorList>
    </citation>
    <scope>NUCLEOTIDE SEQUENCE [LARGE SCALE GENOMIC DNA]</scope>
    <source>
        <strain evidence="3">TK-2024</strain>
        <tissue evidence="3">Old leaves</tissue>
    </source>
</reference>
<name>A0ABR2QBR6_9ROSI</name>
<evidence type="ECO:0000259" key="2">
    <source>
        <dbReference type="Pfam" id="PF03108"/>
    </source>
</evidence>
<evidence type="ECO:0000313" key="3">
    <source>
        <dbReference type="EMBL" id="KAK8998118.1"/>
    </source>
</evidence>
<dbReference type="Proteomes" id="UP001396334">
    <property type="component" value="Unassembled WGS sequence"/>
</dbReference>
<feature type="compositionally biased region" description="Polar residues" evidence="1">
    <location>
        <begin position="1"/>
        <end position="23"/>
    </location>
</feature>
<evidence type="ECO:0000256" key="1">
    <source>
        <dbReference type="SAM" id="MobiDB-lite"/>
    </source>
</evidence>
<keyword evidence="4" id="KW-1185">Reference proteome</keyword>
<feature type="region of interest" description="Disordered" evidence="1">
    <location>
        <begin position="1"/>
        <end position="28"/>
    </location>
</feature>
<sequence length="99" mass="11360">MLDDGLNSNHIDSDDSGSYITTSDDSDVDDARRIRSQRLCYNPAISNQGFFVGQIFYDASQFKTTLNDHSLEKQFSYKYKKNDAIRVRAYCVVNGCQWD</sequence>
<accession>A0ABR2QBR6</accession>
<comment type="caution">
    <text evidence="3">The sequence shown here is derived from an EMBL/GenBank/DDBJ whole genome shotgun (WGS) entry which is preliminary data.</text>
</comment>